<accession>A0A7W9BFJ9</accession>
<keyword evidence="4" id="KW-1185">Reference proteome</keyword>
<dbReference type="GO" id="GO:0008643">
    <property type="term" value="P:carbohydrate transport"/>
    <property type="evidence" value="ECO:0007669"/>
    <property type="project" value="InterPro"/>
</dbReference>
<dbReference type="Pfam" id="PF13347">
    <property type="entry name" value="MFS_2"/>
    <property type="match status" value="1"/>
</dbReference>
<dbReference type="InterPro" id="IPR036259">
    <property type="entry name" value="MFS_trans_sf"/>
</dbReference>
<dbReference type="PANTHER" id="PTHR11328:SF24">
    <property type="entry name" value="MAJOR FACILITATOR SUPERFAMILY (MFS) PROFILE DOMAIN-CONTAINING PROTEIN"/>
    <property type="match status" value="1"/>
</dbReference>
<reference evidence="3 4" key="1">
    <citation type="submission" date="2020-08" db="EMBL/GenBank/DDBJ databases">
        <title>Genomic Encyclopedia of Type Strains, Phase IV (KMG-IV): sequencing the most valuable type-strain genomes for metagenomic binning, comparative biology and taxonomic classification.</title>
        <authorList>
            <person name="Goeker M."/>
        </authorList>
    </citation>
    <scope>NUCLEOTIDE SEQUENCE [LARGE SCALE GENOMIC DNA]</scope>
    <source>
        <strain evidence="3 4">DSM 100044</strain>
    </source>
</reference>
<evidence type="ECO:0000256" key="2">
    <source>
        <dbReference type="SAM" id="Phobius"/>
    </source>
</evidence>
<gene>
    <name evidence="3" type="ORF">FHS94_003168</name>
</gene>
<evidence type="ECO:0000313" key="3">
    <source>
        <dbReference type="EMBL" id="MBB5716305.1"/>
    </source>
</evidence>
<evidence type="ECO:0000256" key="1">
    <source>
        <dbReference type="ARBA" id="ARBA00009617"/>
    </source>
</evidence>
<dbReference type="GO" id="GO:0015293">
    <property type="term" value="F:symporter activity"/>
    <property type="evidence" value="ECO:0007669"/>
    <property type="project" value="InterPro"/>
</dbReference>
<feature type="transmembrane region" description="Helical" evidence="2">
    <location>
        <begin position="12"/>
        <end position="32"/>
    </location>
</feature>
<feature type="transmembrane region" description="Helical" evidence="2">
    <location>
        <begin position="183"/>
        <end position="205"/>
    </location>
</feature>
<feature type="transmembrane region" description="Helical" evidence="2">
    <location>
        <begin position="272"/>
        <end position="291"/>
    </location>
</feature>
<dbReference type="GO" id="GO:0005886">
    <property type="term" value="C:plasma membrane"/>
    <property type="evidence" value="ECO:0007669"/>
    <property type="project" value="TreeGrafter"/>
</dbReference>
<feature type="transmembrane region" description="Helical" evidence="2">
    <location>
        <begin position="410"/>
        <end position="433"/>
    </location>
</feature>
<name>A0A7W9BFJ9_9SPHN</name>
<keyword evidence="2" id="KW-1133">Transmembrane helix</keyword>
<organism evidence="3 4">
    <name type="scientific">Sphingomonas aerophila</name>
    <dbReference type="NCBI Taxonomy" id="1344948"/>
    <lineage>
        <taxon>Bacteria</taxon>
        <taxon>Pseudomonadati</taxon>
        <taxon>Pseudomonadota</taxon>
        <taxon>Alphaproteobacteria</taxon>
        <taxon>Sphingomonadales</taxon>
        <taxon>Sphingomonadaceae</taxon>
        <taxon>Sphingomonas</taxon>
    </lineage>
</organism>
<comment type="similarity">
    <text evidence="1">Belongs to the sodium:galactoside symporter (TC 2.A.2) family.</text>
</comment>
<keyword evidence="2" id="KW-0812">Transmembrane</keyword>
<evidence type="ECO:0000313" key="4">
    <source>
        <dbReference type="Proteomes" id="UP000546200"/>
    </source>
</evidence>
<feature type="transmembrane region" description="Helical" evidence="2">
    <location>
        <begin position="368"/>
        <end position="390"/>
    </location>
</feature>
<dbReference type="SUPFAM" id="SSF103473">
    <property type="entry name" value="MFS general substrate transporter"/>
    <property type="match status" value="1"/>
</dbReference>
<feature type="transmembrane region" description="Helical" evidence="2">
    <location>
        <begin position="238"/>
        <end position="260"/>
    </location>
</feature>
<keyword evidence="2" id="KW-0472">Membrane</keyword>
<comment type="caution">
    <text evidence="3">The sequence shown here is derived from an EMBL/GenBank/DDBJ whole genome shotgun (WGS) entry which is preliminary data.</text>
</comment>
<feature type="transmembrane region" description="Helical" evidence="2">
    <location>
        <begin position="329"/>
        <end position="348"/>
    </location>
</feature>
<feature type="transmembrane region" description="Helical" evidence="2">
    <location>
        <begin position="147"/>
        <end position="171"/>
    </location>
</feature>
<dbReference type="Gene3D" id="1.20.1250.20">
    <property type="entry name" value="MFS general substrate transporter like domains"/>
    <property type="match status" value="2"/>
</dbReference>
<feature type="transmembrane region" description="Helical" evidence="2">
    <location>
        <begin position="52"/>
        <end position="73"/>
    </location>
</feature>
<protein>
    <submittedName>
        <fullName evidence="3">GPH family glycoside/pentoside/hexuronide:cation symporter</fullName>
    </submittedName>
</protein>
<dbReference type="AlphaFoldDB" id="A0A7W9BFJ9"/>
<sequence length="453" mass="47426">MVEASQAEQVPVARLALFASGDFGFNLFWQSATYYLLFFYTDVLGIEIRTAATIFLLASLWDGVASFAVGVMIDARSSGRTHRRLMTWGAVPLGLSFCLAYLQPPAGLSVTAWMLAGQLLFRTAYAAVNVPYLALTARVSADSRDRALVAGLRMLAGTAAAVAVTAGTIPIGRAMMGGKGDAAAFLAAAILFAGIGAALIALVGWTFRDRAPVAAVAHRIPIATALADLARNRAFTTLAAAMMAMIVATTVLGKSVLYFYKYVLADQTAGQLALASMAAVSALAVPIWMVVARRIGARAQWFWAAGACAAGAGSFALVDFASIDATRLFLAGMQATTVGLHLAFWALLPDTVEWGQQRSGYRVEATAFGLATLLQRVAIGIATLLLGFGLDEAGYRANVLPSSAAAGDMRMVIALLPLGFFALSALIMAWCPLRQGAHAAAVRALKGERASGS</sequence>
<feature type="transmembrane region" description="Helical" evidence="2">
    <location>
        <begin position="85"/>
        <end position="104"/>
    </location>
</feature>
<dbReference type="EMBL" id="JACIJK010000010">
    <property type="protein sequence ID" value="MBB5716305.1"/>
    <property type="molecule type" value="Genomic_DNA"/>
</dbReference>
<dbReference type="Proteomes" id="UP000546200">
    <property type="component" value="Unassembled WGS sequence"/>
</dbReference>
<feature type="transmembrane region" description="Helical" evidence="2">
    <location>
        <begin position="303"/>
        <end position="323"/>
    </location>
</feature>
<feature type="transmembrane region" description="Helical" evidence="2">
    <location>
        <begin position="110"/>
        <end position="135"/>
    </location>
</feature>
<proteinExistence type="inferred from homology"/>
<dbReference type="InterPro" id="IPR039672">
    <property type="entry name" value="MFS_2"/>
</dbReference>
<dbReference type="PANTHER" id="PTHR11328">
    <property type="entry name" value="MAJOR FACILITATOR SUPERFAMILY DOMAIN-CONTAINING PROTEIN"/>
    <property type="match status" value="1"/>
</dbReference>
<dbReference type="RefSeq" id="WP_343055316.1">
    <property type="nucleotide sequence ID" value="NZ_JACIJK010000010.1"/>
</dbReference>